<name>A0ABP8XLM7_9MICO</name>
<gene>
    <name evidence="6" type="ORF">GCM10025782_00280</name>
</gene>
<feature type="DNA-binding region" description="H-T-H motif" evidence="4">
    <location>
        <begin position="43"/>
        <end position="62"/>
    </location>
</feature>
<keyword evidence="2 4" id="KW-0238">DNA-binding</keyword>
<dbReference type="PANTHER" id="PTHR30055">
    <property type="entry name" value="HTH-TYPE TRANSCRIPTIONAL REGULATOR RUTR"/>
    <property type="match status" value="1"/>
</dbReference>
<dbReference type="Pfam" id="PF00440">
    <property type="entry name" value="TetR_N"/>
    <property type="match status" value="1"/>
</dbReference>
<proteinExistence type="predicted"/>
<comment type="caution">
    <text evidence="6">The sequence shown here is derived from an EMBL/GenBank/DDBJ whole genome shotgun (WGS) entry which is preliminary data.</text>
</comment>
<protein>
    <recommendedName>
        <fullName evidence="5">HTH tetR-type domain-containing protein</fullName>
    </recommendedName>
</protein>
<dbReference type="Proteomes" id="UP001500556">
    <property type="component" value="Unassembled WGS sequence"/>
</dbReference>
<feature type="domain" description="HTH tetR-type" evidence="5">
    <location>
        <begin position="20"/>
        <end position="80"/>
    </location>
</feature>
<evidence type="ECO:0000313" key="7">
    <source>
        <dbReference type="Proteomes" id="UP001500556"/>
    </source>
</evidence>
<accession>A0ABP8XLM7</accession>
<keyword evidence="3" id="KW-0804">Transcription</keyword>
<sequence length="214" mass="23355">MADTVKTRTYRSTLRAEKAQQTRRSVLLAARSLFVEQGYEGTSVAAVAAAAGVSVDTVYASVGRKPELAVAVVDMVLASSDEPVPARERDYVVAVQAAGTAREKLAVYAAALRTLIPRVAPLLEALRRAGEVDEASARAHRAVMDRRAANMLLLARDLRATGEVRDDLSDQDVADIVWSTNAPDYWLAMQSRGWSATRWSNLLEDLWCRVLLSP</sequence>
<dbReference type="EMBL" id="BAABLO010000001">
    <property type="protein sequence ID" value="GAA4708421.1"/>
    <property type="molecule type" value="Genomic_DNA"/>
</dbReference>
<dbReference type="PRINTS" id="PR00455">
    <property type="entry name" value="HTHTETR"/>
</dbReference>
<evidence type="ECO:0000313" key="6">
    <source>
        <dbReference type="EMBL" id="GAA4708421.1"/>
    </source>
</evidence>
<dbReference type="Gene3D" id="1.10.357.10">
    <property type="entry name" value="Tetracycline Repressor, domain 2"/>
    <property type="match status" value="1"/>
</dbReference>
<dbReference type="PANTHER" id="PTHR30055:SF234">
    <property type="entry name" value="HTH-TYPE TRANSCRIPTIONAL REGULATOR BETI"/>
    <property type="match status" value="1"/>
</dbReference>
<evidence type="ECO:0000256" key="3">
    <source>
        <dbReference type="ARBA" id="ARBA00023163"/>
    </source>
</evidence>
<evidence type="ECO:0000259" key="5">
    <source>
        <dbReference type="PROSITE" id="PS50977"/>
    </source>
</evidence>
<reference evidence="7" key="1">
    <citation type="journal article" date="2019" name="Int. J. Syst. Evol. Microbiol.">
        <title>The Global Catalogue of Microorganisms (GCM) 10K type strain sequencing project: providing services to taxonomists for standard genome sequencing and annotation.</title>
        <authorList>
            <consortium name="The Broad Institute Genomics Platform"/>
            <consortium name="The Broad Institute Genome Sequencing Center for Infectious Disease"/>
            <person name="Wu L."/>
            <person name="Ma J."/>
        </authorList>
    </citation>
    <scope>NUCLEOTIDE SEQUENCE [LARGE SCALE GENOMIC DNA]</scope>
    <source>
        <strain evidence="7">JCM 18961</strain>
    </source>
</reference>
<dbReference type="RefSeq" id="WP_345500334.1">
    <property type="nucleotide sequence ID" value="NZ_BAABLO010000001.1"/>
</dbReference>
<dbReference type="InterPro" id="IPR001647">
    <property type="entry name" value="HTH_TetR"/>
</dbReference>
<dbReference type="PROSITE" id="PS50977">
    <property type="entry name" value="HTH_TETR_2"/>
    <property type="match status" value="1"/>
</dbReference>
<dbReference type="SUPFAM" id="SSF46689">
    <property type="entry name" value="Homeodomain-like"/>
    <property type="match status" value="1"/>
</dbReference>
<evidence type="ECO:0000256" key="2">
    <source>
        <dbReference type="ARBA" id="ARBA00023125"/>
    </source>
</evidence>
<evidence type="ECO:0000256" key="4">
    <source>
        <dbReference type="PROSITE-ProRule" id="PRU00335"/>
    </source>
</evidence>
<keyword evidence="7" id="KW-1185">Reference proteome</keyword>
<dbReference type="InterPro" id="IPR009057">
    <property type="entry name" value="Homeodomain-like_sf"/>
</dbReference>
<dbReference type="InterPro" id="IPR050109">
    <property type="entry name" value="HTH-type_TetR-like_transc_reg"/>
</dbReference>
<evidence type="ECO:0000256" key="1">
    <source>
        <dbReference type="ARBA" id="ARBA00023015"/>
    </source>
</evidence>
<keyword evidence="1" id="KW-0805">Transcription regulation</keyword>
<organism evidence="6 7">
    <name type="scientific">Pedococcus ginsenosidimutans</name>
    <dbReference type="NCBI Taxonomy" id="490570"/>
    <lineage>
        <taxon>Bacteria</taxon>
        <taxon>Bacillati</taxon>
        <taxon>Actinomycetota</taxon>
        <taxon>Actinomycetes</taxon>
        <taxon>Micrococcales</taxon>
        <taxon>Intrasporangiaceae</taxon>
        <taxon>Pedococcus</taxon>
    </lineage>
</organism>